<dbReference type="RefSeq" id="WP_036679401.1">
    <property type="nucleotide sequence ID" value="NZ_MKQP01000018.1"/>
</dbReference>
<name>A0A1R0XBF4_9BACL</name>
<evidence type="ECO:0000313" key="1">
    <source>
        <dbReference type="EMBL" id="OMD32202.1"/>
    </source>
</evidence>
<dbReference type="Proteomes" id="UP000187465">
    <property type="component" value="Unassembled WGS sequence"/>
</dbReference>
<organism evidence="1 2">
    <name type="scientific">Paenibacillus odorifer</name>
    <dbReference type="NCBI Taxonomy" id="189426"/>
    <lineage>
        <taxon>Bacteria</taxon>
        <taxon>Bacillati</taxon>
        <taxon>Bacillota</taxon>
        <taxon>Bacilli</taxon>
        <taxon>Bacillales</taxon>
        <taxon>Paenibacillaceae</taxon>
        <taxon>Paenibacillus</taxon>
    </lineage>
</organism>
<evidence type="ECO:0000313" key="2">
    <source>
        <dbReference type="Proteomes" id="UP000187465"/>
    </source>
</evidence>
<proteinExistence type="predicted"/>
<dbReference type="EMBL" id="MKQP01000018">
    <property type="protein sequence ID" value="OMD32202.1"/>
    <property type="molecule type" value="Genomic_DNA"/>
</dbReference>
<protein>
    <submittedName>
        <fullName evidence="1">Uncharacterized protein</fullName>
    </submittedName>
</protein>
<accession>A0A1R0XBF4</accession>
<sequence>MIPDHLLQDRYWRGLLHIFMNHNKLKQLLSKPEFVDFEELTVHVDELIKASKGWSPSERFMLTCALHLFNGINKIDLSQADRLDDKSTAILREALQLRLAR</sequence>
<comment type="caution">
    <text evidence="1">The sequence shown here is derived from an EMBL/GenBank/DDBJ whole genome shotgun (WGS) entry which is preliminary data.</text>
</comment>
<dbReference type="AlphaFoldDB" id="A0A1R0XBF4"/>
<reference evidence="1 2" key="1">
    <citation type="submission" date="2016-10" db="EMBL/GenBank/DDBJ databases">
        <title>Paenibacillus species isolates.</title>
        <authorList>
            <person name="Beno S.M."/>
        </authorList>
    </citation>
    <scope>NUCLEOTIDE SEQUENCE [LARGE SCALE GENOMIC DNA]</scope>
    <source>
        <strain evidence="1 2">FSL H7-0604</strain>
    </source>
</reference>
<gene>
    <name evidence="1" type="ORF">BJP51_16625</name>
</gene>